<dbReference type="Proteomes" id="UP000198960">
    <property type="component" value="Unassembled WGS sequence"/>
</dbReference>
<keyword evidence="3" id="KW-1185">Reference proteome</keyword>
<dbReference type="RefSeq" id="WP_091948140.1">
    <property type="nucleotide sequence ID" value="NZ_FOEE01000017.1"/>
</dbReference>
<gene>
    <name evidence="2" type="ORF">SAMN05660991_04119</name>
</gene>
<sequence>MTVVEAGAALPGGTSAGPPELIETEVLGTPVSVLVAHAPRPRAVVYALHGGGSGKEYFDHPLAPSLSLLRLGPALGFTVVAPDRPGYVPDDGASSMPAQRRTDLLYAVLDTALGDRERGAGVLLLAHSMGCISGIRMAADDRGADLLGLDFSGTGLRWARAVHEATAAGDGRVGGSDLGRLIWGHEELYPPGSRRAVRPATPGAASEGTDIDGWHAELPRAAARVRIPTRYVLAEHEAWWEGGREALAEVAALFTAAPLVETAIEAGAGHNISLGWTARAYHLRVLAFAEQCIARRAAAGTASGAR</sequence>
<dbReference type="AlphaFoldDB" id="A0A1H8W6R8"/>
<reference evidence="3" key="1">
    <citation type="submission" date="2016-10" db="EMBL/GenBank/DDBJ databases">
        <authorList>
            <person name="Varghese N."/>
            <person name="Submissions S."/>
        </authorList>
    </citation>
    <scope>NUCLEOTIDE SEQUENCE [LARGE SCALE GENOMIC DNA]</scope>
    <source>
        <strain evidence="3">DSM 45413</strain>
    </source>
</reference>
<proteinExistence type="predicted"/>
<evidence type="ECO:0000259" key="1">
    <source>
        <dbReference type="Pfam" id="PF12697"/>
    </source>
</evidence>
<feature type="domain" description="AB hydrolase-1" evidence="1">
    <location>
        <begin position="48"/>
        <end position="272"/>
    </location>
</feature>
<evidence type="ECO:0000313" key="2">
    <source>
        <dbReference type="EMBL" id="SEP23342.1"/>
    </source>
</evidence>
<dbReference type="STRING" id="673521.SAMN05660991_04119"/>
<protein>
    <recommendedName>
        <fullName evidence="1">AB hydrolase-1 domain-containing protein</fullName>
    </recommendedName>
</protein>
<dbReference type="OrthoDB" id="4276066at2"/>
<dbReference type="Gene3D" id="3.40.50.1820">
    <property type="entry name" value="alpha/beta hydrolase"/>
    <property type="match status" value="1"/>
</dbReference>
<organism evidence="2 3">
    <name type="scientific">Trujillonella endophytica</name>
    <dbReference type="NCBI Taxonomy" id="673521"/>
    <lineage>
        <taxon>Bacteria</taxon>
        <taxon>Bacillati</taxon>
        <taxon>Actinomycetota</taxon>
        <taxon>Actinomycetes</taxon>
        <taxon>Geodermatophilales</taxon>
        <taxon>Geodermatophilaceae</taxon>
        <taxon>Trujillonella</taxon>
    </lineage>
</organism>
<dbReference type="SUPFAM" id="SSF53474">
    <property type="entry name" value="alpha/beta-Hydrolases"/>
    <property type="match status" value="1"/>
</dbReference>
<dbReference type="Pfam" id="PF12697">
    <property type="entry name" value="Abhydrolase_6"/>
    <property type="match status" value="1"/>
</dbReference>
<name>A0A1H8W6R8_9ACTN</name>
<accession>A0A1H8W6R8</accession>
<evidence type="ECO:0000313" key="3">
    <source>
        <dbReference type="Proteomes" id="UP000198960"/>
    </source>
</evidence>
<dbReference type="InterPro" id="IPR029058">
    <property type="entry name" value="AB_hydrolase_fold"/>
</dbReference>
<dbReference type="EMBL" id="FOEE01000017">
    <property type="protein sequence ID" value="SEP23342.1"/>
    <property type="molecule type" value="Genomic_DNA"/>
</dbReference>
<dbReference type="InterPro" id="IPR000073">
    <property type="entry name" value="AB_hydrolase_1"/>
</dbReference>